<dbReference type="OrthoDB" id="2004788at2"/>
<proteinExistence type="predicted"/>
<evidence type="ECO:0000259" key="9">
    <source>
        <dbReference type="Pfam" id="PF05154"/>
    </source>
</evidence>
<evidence type="ECO:0000256" key="1">
    <source>
        <dbReference type="ARBA" id="ARBA00004141"/>
    </source>
</evidence>
<reference evidence="10 11" key="1">
    <citation type="submission" date="2018-08" db="EMBL/GenBank/DDBJ databases">
        <title>Cellulomonas rhizosphaerae sp. nov., a novel actinomycete isolated from soil.</title>
        <authorList>
            <person name="Tian Y."/>
        </authorList>
    </citation>
    <scope>NUCLEOTIDE SEQUENCE [LARGE SCALE GENOMIC DNA]</scope>
    <source>
        <strain evidence="10 11">NEAU-TCZ24</strain>
    </source>
</reference>
<dbReference type="EMBL" id="QWKP01000149">
    <property type="protein sequence ID" value="RHA43657.1"/>
    <property type="molecule type" value="Genomic_DNA"/>
</dbReference>
<dbReference type="InterPro" id="IPR007829">
    <property type="entry name" value="TM2"/>
</dbReference>
<dbReference type="PANTHER" id="PTHR21016:SF7">
    <property type="entry name" value="TM2 DOMAIN-CONTAINING PROTEIN 3"/>
    <property type="match status" value="1"/>
</dbReference>
<protein>
    <submittedName>
        <fullName evidence="10">TM2 domain-containing protein</fullName>
    </submittedName>
</protein>
<keyword evidence="11" id="KW-1185">Reference proteome</keyword>
<evidence type="ECO:0000256" key="4">
    <source>
        <dbReference type="ARBA" id="ARBA00022989"/>
    </source>
</evidence>
<evidence type="ECO:0000256" key="5">
    <source>
        <dbReference type="ARBA" id="ARBA00023136"/>
    </source>
</evidence>
<evidence type="ECO:0000256" key="7">
    <source>
        <dbReference type="SAM" id="MobiDB-lite"/>
    </source>
</evidence>
<keyword evidence="5 8" id="KW-0472">Membrane</keyword>
<evidence type="ECO:0000256" key="3">
    <source>
        <dbReference type="ARBA" id="ARBA00022729"/>
    </source>
</evidence>
<feature type="domain" description="TM2" evidence="9">
    <location>
        <begin position="28"/>
        <end position="72"/>
    </location>
</feature>
<dbReference type="Pfam" id="PF05154">
    <property type="entry name" value="TM2"/>
    <property type="match status" value="1"/>
</dbReference>
<name>A0A413RNW9_9CELL</name>
<dbReference type="PANTHER" id="PTHR21016">
    <property type="entry name" value="BETA-AMYLOID BINDING PROTEIN-RELATED"/>
    <property type="match status" value="1"/>
</dbReference>
<gene>
    <name evidence="10" type="ORF">D1825_05255</name>
</gene>
<keyword evidence="6" id="KW-0325">Glycoprotein</keyword>
<keyword evidence="4 8" id="KW-1133">Transmembrane helix</keyword>
<dbReference type="Proteomes" id="UP000283374">
    <property type="component" value="Unassembled WGS sequence"/>
</dbReference>
<evidence type="ECO:0000256" key="8">
    <source>
        <dbReference type="SAM" id="Phobius"/>
    </source>
</evidence>
<dbReference type="AlphaFoldDB" id="A0A413RNW9"/>
<evidence type="ECO:0000313" key="11">
    <source>
        <dbReference type="Proteomes" id="UP000283374"/>
    </source>
</evidence>
<dbReference type="InterPro" id="IPR050932">
    <property type="entry name" value="TM2D1-3-like"/>
</dbReference>
<feature type="region of interest" description="Disordered" evidence="7">
    <location>
        <begin position="1"/>
        <end position="21"/>
    </location>
</feature>
<evidence type="ECO:0000256" key="2">
    <source>
        <dbReference type="ARBA" id="ARBA00022692"/>
    </source>
</evidence>
<evidence type="ECO:0000313" key="10">
    <source>
        <dbReference type="EMBL" id="RHA43657.1"/>
    </source>
</evidence>
<keyword evidence="2 8" id="KW-0812">Transmembrane</keyword>
<feature type="transmembrane region" description="Helical" evidence="8">
    <location>
        <begin position="27"/>
        <end position="47"/>
    </location>
</feature>
<keyword evidence="3" id="KW-0732">Signal</keyword>
<dbReference type="RefSeq" id="WP_118766399.1">
    <property type="nucleotide sequence ID" value="NZ_QWKP01000149.1"/>
</dbReference>
<organism evidence="10 11">
    <name type="scientific">Cellulomonas rhizosphaerae</name>
    <dbReference type="NCBI Taxonomy" id="2293719"/>
    <lineage>
        <taxon>Bacteria</taxon>
        <taxon>Bacillati</taxon>
        <taxon>Actinomycetota</taxon>
        <taxon>Actinomycetes</taxon>
        <taxon>Micrococcales</taxon>
        <taxon>Cellulomonadaceae</taxon>
        <taxon>Cellulomonas</taxon>
    </lineage>
</organism>
<evidence type="ECO:0000256" key="6">
    <source>
        <dbReference type="ARBA" id="ARBA00023180"/>
    </source>
</evidence>
<comment type="caution">
    <text evidence="10">The sequence shown here is derived from an EMBL/GenBank/DDBJ whole genome shotgun (WGS) entry which is preliminary data.</text>
</comment>
<comment type="subcellular location">
    <subcellularLocation>
        <location evidence="1">Membrane</location>
        <topology evidence="1">Multi-pass membrane protein</topology>
    </subcellularLocation>
</comment>
<sequence length="91" mass="10108">MSYPDPVPQSVPQNQPWTGDEVSPRTLLPAVLLCFFLGTLGIHRFYVGKIGTGVLMILTLGGLGLWTLIDFVVLLVGSFKDKEGRYLKQWT</sequence>
<dbReference type="GO" id="GO:0016020">
    <property type="term" value="C:membrane"/>
    <property type="evidence" value="ECO:0007669"/>
    <property type="project" value="UniProtKB-SubCell"/>
</dbReference>
<feature type="transmembrane region" description="Helical" evidence="8">
    <location>
        <begin position="54"/>
        <end position="79"/>
    </location>
</feature>
<accession>A0A413RNW9</accession>